<name>A0AAD6S4T7_9AGAR</name>
<evidence type="ECO:0000313" key="2">
    <source>
        <dbReference type="EMBL" id="KAJ7021226.1"/>
    </source>
</evidence>
<protein>
    <submittedName>
        <fullName evidence="2">Uncharacterized protein</fullName>
    </submittedName>
</protein>
<sequence length="336" mass="36819">MLPELHRPQHVRSFPPSASPRLAPAASSDPLVLVPPSLFIRSLPTYSTPQSCSVGPRSSLTASLALHPPPGPAFRLPSAAFSLSIAPYCQAYAISSFHAPLPPFEMPRMKTFTSFCTRSAPLSGFCHQFHFLSRPPRFQNNNTVTCGLLYFPSSSSRRPAYAAAAVRPPPIPNRADALRRWALGQFPTAPPAASRAYAPTSLGICLDAMRALRDPAVQRPGQRWSAPAAQSSFCGPRSARRRIQLPARWIYPPLTPRPVHGAADVPVHRVRTVHIPIIYLSLPPTATRGAARKARRLSPYARGLGCRHDHGVRSNAPWTPSPFMTQCLRRVYRAVQ</sequence>
<evidence type="ECO:0000313" key="3">
    <source>
        <dbReference type="Proteomes" id="UP001218188"/>
    </source>
</evidence>
<evidence type="ECO:0000256" key="1">
    <source>
        <dbReference type="SAM" id="MobiDB-lite"/>
    </source>
</evidence>
<keyword evidence="3" id="KW-1185">Reference proteome</keyword>
<accession>A0AAD6S4T7</accession>
<feature type="compositionally biased region" description="Low complexity" evidence="1">
    <location>
        <begin position="13"/>
        <end position="22"/>
    </location>
</feature>
<comment type="caution">
    <text evidence="2">The sequence shown here is derived from an EMBL/GenBank/DDBJ whole genome shotgun (WGS) entry which is preliminary data.</text>
</comment>
<dbReference type="AlphaFoldDB" id="A0AAD6S4T7"/>
<proteinExistence type="predicted"/>
<gene>
    <name evidence="2" type="ORF">C8F04DRAFT_1403089</name>
</gene>
<dbReference type="Proteomes" id="UP001218188">
    <property type="component" value="Unassembled WGS sequence"/>
</dbReference>
<organism evidence="2 3">
    <name type="scientific">Mycena alexandri</name>
    <dbReference type="NCBI Taxonomy" id="1745969"/>
    <lineage>
        <taxon>Eukaryota</taxon>
        <taxon>Fungi</taxon>
        <taxon>Dikarya</taxon>
        <taxon>Basidiomycota</taxon>
        <taxon>Agaricomycotina</taxon>
        <taxon>Agaricomycetes</taxon>
        <taxon>Agaricomycetidae</taxon>
        <taxon>Agaricales</taxon>
        <taxon>Marasmiineae</taxon>
        <taxon>Mycenaceae</taxon>
        <taxon>Mycena</taxon>
    </lineage>
</organism>
<dbReference type="EMBL" id="JARJCM010000238">
    <property type="protein sequence ID" value="KAJ7021226.1"/>
    <property type="molecule type" value="Genomic_DNA"/>
</dbReference>
<reference evidence="2" key="1">
    <citation type="submission" date="2023-03" db="EMBL/GenBank/DDBJ databases">
        <title>Massive genome expansion in bonnet fungi (Mycena s.s.) driven by repeated elements and novel gene families across ecological guilds.</title>
        <authorList>
            <consortium name="Lawrence Berkeley National Laboratory"/>
            <person name="Harder C.B."/>
            <person name="Miyauchi S."/>
            <person name="Viragh M."/>
            <person name="Kuo A."/>
            <person name="Thoen E."/>
            <person name="Andreopoulos B."/>
            <person name="Lu D."/>
            <person name="Skrede I."/>
            <person name="Drula E."/>
            <person name="Henrissat B."/>
            <person name="Morin E."/>
            <person name="Kohler A."/>
            <person name="Barry K."/>
            <person name="LaButti K."/>
            <person name="Morin E."/>
            <person name="Salamov A."/>
            <person name="Lipzen A."/>
            <person name="Mereny Z."/>
            <person name="Hegedus B."/>
            <person name="Baldrian P."/>
            <person name="Stursova M."/>
            <person name="Weitz H."/>
            <person name="Taylor A."/>
            <person name="Grigoriev I.V."/>
            <person name="Nagy L.G."/>
            <person name="Martin F."/>
            <person name="Kauserud H."/>
        </authorList>
    </citation>
    <scope>NUCLEOTIDE SEQUENCE</scope>
    <source>
        <strain evidence="2">CBHHK200</strain>
    </source>
</reference>
<feature type="region of interest" description="Disordered" evidence="1">
    <location>
        <begin position="1"/>
        <end position="22"/>
    </location>
</feature>